<proteinExistence type="predicted"/>
<name>I8AIU1_9BACL</name>
<comment type="caution">
    <text evidence="2">The sequence shown here is derived from an EMBL/GenBank/DDBJ whole genome shotgun (WGS) entry which is preliminary data.</text>
</comment>
<dbReference type="InterPro" id="IPR024775">
    <property type="entry name" value="DinB-like"/>
</dbReference>
<dbReference type="eggNOG" id="COG2318">
    <property type="taxonomic scope" value="Bacteria"/>
</dbReference>
<reference evidence="2 3" key="1">
    <citation type="journal article" date="2012" name="J. Bacteriol.">
        <title>Genome of Bacillus macauensis ZFHKF-1, a Long-Chain-Forming Bacterium.</title>
        <authorList>
            <person name="Cai L."/>
            <person name="Zhang T."/>
        </authorList>
    </citation>
    <scope>NUCLEOTIDE SEQUENCE [LARGE SCALE GENOMIC DNA]</scope>
    <source>
        <strain evidence="2 3">ZFHKF-1</strain>
    </source>
</reference>
<evidence type="ECO:0000313" key="2">
    <source>
        <dbReference type="EMBL" id="EIT85672.1"/>
    </source>
</evidence>
<dbReference type="OrthoDB" id="5464839at2"/>
<dbReference type="Gene3D" id="1.20.120.450">
    <property type="entry name" value="dinb family like domain"/>
    <property type="match status" value="1"/>
</dbReference>
<gene>
    <name evidence="2" type="ORF">A374_07544</name>
</gene>
<dbReference type="STRING" id="1196324.A374_07544"/>
<dbReference type="InterPro" id="IPR034660">
    <property type="entry name" value="DinB/YfiT-like"/>
</dbReference>
<dbReference type="PATRIC" id="fig|1196324.3.peg.1543"/>
<dbReference type="SUPFAM" id="SSF109854">
    <property type="entry name" value="DinB/YfiT-like putative metalloenzymes"/>
    <property type="match status" value="1"/>
</dbReference>
<dbReference type="AlphaFoldDB" id="I8AIU1"/>
<protein>
    <recommendedName>
        <fullName evidence="1">DinB-like domain-containing protein</fullName>
    </recommendedName>
</protein>
<organism evidence="2 3">
    <name type="scientific">Fictibacillus macauensis ZFHKF-1</name>
    <dbReference type="NCBI Taxonomy" id="1196324"/>
    <lineage>
        <taxon>Bacteria</taxon>
        <taxon>Bacillati</taxon>
        <taxon>Bacillota</taxon>
        <taxon>Bacilli</taxon>
        <taxon>Bacillales</taxon>
        <taxon>Fictibacillaceae</taxon>
        <taxon>Fictibacillus</taxon>
    </lineage>
</organism>
<evidence type="ECO:0000259" key="1">
    <source>
        <dbReference type="Pfam" id="PF12867"/>
    </source>
</evidence>
<dbReference type="Pfam" id="PF12867">
    <property type="entry name" value="DinB_2"/>
    <property type="match status" value="1"/>
</dbReference>
<evidence type="ECO:0000313" key="3">
    <source>
        <dbReference type="Proteomes" id="UP000004080"/>
    </source>
</evidence>
<feature type="domain" description="DinB-like" evidence="1">
    <location>
        <begin position="4"/>
        <end position="153"/>
    </location>
</feature>
<sequence>MTYMENTRQRLFEVIEGLSQQQLNQQEHKDTWSIMQTMHHLYLMEQSIAIIVANRLKSKQKTSADQKPIEKAVDRSYKVEAPSFLVPTKRHLTLAAIKEKLASSREYMLSVIANAPQEELLQRSYPHPAFGLLSLQQWIDFLPYHEERHIRQIEEIKQNLFTTLATEH</sequence>
<accession>I8AIU1</accession>
<dbReference type="EMBL" id="AKKV01000024">
    <property type="protein sequence ID" value="EIT85672.1"/>
    <property type="molecule type" value="Genomic_DNA"/>
</dbReference>
<keyword evidence="3" id="KW-1185">Reference proteome</keyword>
<dbReference type="RefSeq" id="WP_007201604.1">
    <property type="nucleotide sequence ID" value="NZ_AKKV01000024.1"/>
</dbReference>
<dbReference type="Proteomes" id="UP000004080">
    <property type="component" value="Unassembled WGS sequence"/>
</dbReference>